<proteinExistence type="predicted"/>
<dbReference type="Proteomes" id="UP000033047">
    <property type="component" value="Unassembled WGS sequence"/>
</dbReference>
<organism evidence="3 4">
    <name type="scientific">Parabacteroides goldsteinii DSM 19448 = WAL 12034</name>
    <dbReference type="NCBI Taxonomy" id="927665"/>
    <lineage>
        <taxon>Bacteria</taxon>
        <taxon>Pseudomonadati</taxon>
        <taxon>Bacteroidota</taxon>
        <taxon>Bacteroidia</taxon>
        <taxon>Bacteroidales</taxon>
        <taxon>Tannerellaceae</taxon>
        <taxon>Parabacteroides</taxon>
    </lineage>
</organism>
<dbReference type="InterPro" id="IPR050640">
    <property type="entry name" value="Bact_2-comp_sensor_kinase"/>
</dbReference>
<sequence>MNNGHTMNYYIEGVIFIITIAIITYPFLSFILKKVISNKWLNRLSFILISLGGQVIYLEKYNDPISIKLVISLFFSYILFHLIADQLYRLNKEWRIILETLLTGGLLMGTLTIVALAGNYQITKIITERFPDGSYSFIPGYYDDMLETSVIFSILLIASRYFYTYLLEKAEEKKQRKIKETILEKELIHAQLEALHAKINPHFLYNSLNTIAGLALVDGEKTRQMALALSRFFRYSINKEQTNLICVSEEIEMINTYLDIEKIRFGNQLDYKIECDTECEKELIPRMLLQPLVENSIKHGWNVDLNSILIRIAIKKDNNRLIISVKDSGAPFKPGFIPGYGLQSIYDKLELLFPNKHDLSIISHPEKEVRIMIKVTSPSKS</sequence>
<keyword evidence="1" id="KW-1133">Transmembrane helix</keyword>
<dbReference type="GO" id="GO:0000155">
    <property type="term" value="F:phosphorelay sensor kinase activity"/>
    <property type="evidence" value="ECO:0007669"/>
    <property type="project" value="InterPro"/>
</dbReference>
<dbReference type="InterPro" id="IPR010559">
    <property type="entry name" value="Sig_transdc_His_kin_internal"/>
</dbReference>
<dbReference type="Gene3D" id="3.30.565.10">
    <property type="entry name" value="Histidine kinase-like ATPase, C-terminal domain"/>
    <property type="match status" value="1"/>
</dbReference>
<feature type="transmembrane region" description="Helical" evidence="1">
    <location>
        <begin position="149"/>
        <end position="167"/>
    </location>
</feature>
<dbReference type="PANTHER" id="PTHR34220">
    <property type="entry name" value="SENSOR HISTIDINE KINASE YPDA"/>
    <property type="match status" value="1"/>
</dbReference>
<evidence type="ECO:0000256" key="1">
    <source>
        <dbReference type="SAM" id="Phobius"/>
    </source>
</evidence>
<dbReference type="EMBL" id="AQHV01000011">
    <property type="protein sequence ID" value="KKB56446.1"/>
    <property type="molecule type" value="Genomic_DNA"/>
</dbReference>
<keyword evidence="1" id="KW-0472">Membrane</keyword>
<dbReference type="SUPFAM" id="SSF55874">
    <property type="entry name" value="ATPase domain of HSP90 chaperone/DNA topoisomerase II/histidine kinase"/>
    <property type="match status" value="1"/>
</dbReference>
<evidence type="ECO:0000313" key="4">
    <source>
        <dbReference type="Proteomes" id="UP000033047"/>
    </source>
</evidence>
<protein>
    <recommendedName>
        <fullName evidence="2">Signal transduction histidine kinase internal region domain-containing protein</fullName>
    </recommendedName>
</protein>
<name>A0A0F5JF25_9BACT</name>
<dbReference type="STRING" id="927665.HMPREF1535_02422"/>
<dbReference type="InterPro" id="IPR036890">
    <property type="entry name" value="HATPase_C_sf"/>
</dbReference>
<gene>
    <name evidence="3" type="ORF">HMPREF1535_02422</name>
</gene>
<dbReference type="AlphaFoldDB" id="A0A0F5JF25"/>
<feature type="transmembrane region" description="Helical" evidence="1">
    <location>
        <begin position="96"/>
        <end position="117"/>
    </location>
</feature>
<evidence type="ECO:0000259" key="2">
    <source>
        <dbReference type="Pfam" id="PF06580"/>
    </source>
</evidence>
<accession>A0A0F5JF25</accession>
<feature type="domain" description="Signal transduction histidine kinase internal region" evidence="2">
    <location>
        <begin position="190"/>
        <end position="269"/>
    </location>
</feature>
<dbReference type="HOGENOM" id="CLU_020473_1_1_10"/>
<feature type="transmembrane region" description="Helical" evidence="1">
    <location>
        <begin position="65"/>
        <end position="84"/>
    </location>
</feature>
<comment type="caution">
    <text evidence="3">The sequence shown here is derived from an EMBL/GenBank/DDBJ whole genome shotgun (WGS) entry which is preliminary data.</text>
</comment>
<dbReference type="PANTHER" id="PTHR34220:SF7">
    <property type="entry name" value="SENSOR HISTIDINE KINASE YPDA"/>
    <property type="match status" value="1"/>
</dbReference>
<reference evidence="3 4" key="1">
    <citation type="submission" date="2013-04" db="EMBL/GenBank/DDBJ databases">
        <title>The Genome Sequence of Parabacteroides goldsteinii DSM 19448.</title>
        <authorList>
            <consortium name="The Broad Institute Genomics Platform"/>
            <person name="Earl A."/>
            <person name="Ward D."/>
            <person name="Feldgarden M."/>
            <person name="Gevers D."/>
            <person name="Martens E."/>
            <person name="Sakamoto M."/>
            <person name="Benno Y."/>
            <person name="Song Y."/>
            <person name="Liu C."/>
            <person name="Lee J."/>
            <person name="Bolanos M."/>
            <person name="Vaisanen M.L."/>
            <person name="Finegold S.M."/>
            <person name="Walker B."/>
            <person name="Young S."/>
            <person name="Zeng Q."/>
            <person name="Gargeya S."/>
            <person name="Fitzgerald M."/>
            <person name="Haas B."/>
            <person name="Abouelleil A."/>
            <person name="Allen A.W."/>
            <person name="Alvarado L."/>
            <person name="Arachchi H.M."/>
            <person name="Berlin A.M."/>
            <person name="Chapman S.B."/>
            <person name="Gainer-Dewar J."/>
            <person name="Goldberg J."/>
            <person name="Griggs A."/>
            <person name="Gujja S."/>
            <person name="Hansen M."/>
            <person name="Howarth C."/>
            <person name="Imamovic A."/>
            <person name="Ireland A."/>
            <person name="Larimer J."/>
            <person name="McCowan C."/>
            <person name="Murphy C."/>
            <person name="Pearson M."/>
            <person name="Poon T.W."/>
            <person name="Priest M."/>
            <person name="Roberts A."/>
            <person name="Saif S."/>
            <person name="Shea T."/>
            <person name="Sisk P."/>
            <person name="Sykes S."/>
            <person name="Wortman J."/>
            <person name="Nusbaum C."/>
            <person name="Birren B."/>
        </authorList>
    </citation>
    <scope>NUCLEOTIDE SEQUENCE [LARGE SCALE GENOMIC DNA]</scope>
    <source>
        <strain evidence="3 4">DSM 19448</strain>
    </source>
</reference>
<dbReference type="GO" id="GO:0016020">
    <property type="term" value="C:membrane"/>
    <property type="evidence" value="ECO:0007669"/>
    <property type="project" value="InterPro"/>
</dbReference>
<feature type="transmembrane region" description="Helical" evidence="1">
    <location>
        <begin position="6"/>
        <end position="28"/>
    </location>
</feature>
<feature type="transmembrane region" description="Helical" evidence="1">
    <location>
        <begin position="40"/>
        <end position="59"/>
    </location>
</feature>
<dbReference type="Pfam" id="PF06580">
    <property type="entry name" value="His_kinase"/>
    <property type="match status" value="1"/>
</dbReference>
<dbReference type="PATRIC" id="fig|927665.4.peg.2491"/>
<evidence type="ECO:0000313" key="3">
    <source>
        <dbReference type="EMBL" id="KKB56446.1"/>
    </source>
</evidence>
<keyword evidence="1" id="KW-0812">Transmembrane</keyword>